<dbReference type="PIRSF" id="PIRSF037290">
    <property type="entry name" value="UCP037290"/>
    <property type="match status" value="1"/>
</dbReference>
<reference evidence="2" key="1">
    <citation type="submission" date="2016-10" db="EMBL/GenBank/DDBJ databases">
        <authorList>
            <person name="Varghese N."/>
            <person name="Submissions S."/>
        </authorList>
    </citation>
    <scope>NUCLEOTIDE SEQUENCE [LARGE SCALE GENOMIC DNA]</scope>
    <source>
        <strain evidence="2">CGMCC 1.9127</strain>
    </source>
</reference>
<dbReference type="SUPFAM" id="SSF52540">
    <property type="entry name" value="P-loop containing nucleoside triphosphate hydrolases"/>
    <property type="match status" value="1"/>
</dbReference>
<keyword evidence="1" id="KW-0131">Cell cycle</keyword>
<accession>A0A1H7MIZ5</accession>
<dbReference type="InterPro" id="IPR027417">
    <property type="entry name" value="P-loop_NTPase"/>
</dbReference>
<name>A0A1H7MIZ5_9GAMM</name>
<proteinExistence type="predicted"/>
<dbReference type="InterPro" id="IPR047610">
    <property type="entry name" value="ImuA_translesion"/>
</dbReference>
<sequence length="248" mass="27221">MNKMLNSLQRQGKIWSAKQSKAIVEAVASGYPEIDQHLQGGFPRQGVIEVQSLSGIGEIRLFLPYLQHLFAAELKQHQQARQLVFIAPPAQINALSLLQAAIPLENILLISSEKPPESLWAAEQCLKSGCCLAVLLWQQQLAVHQIKRLKQAANTGDAIQVIFRAPNTFDLALPVSLSLALEAIPAGLKIQVKKQMAAWPSRDFIVDMHQRWPSLTEKQPASASGDQALSHLVVPLSSRQRLGAVLPS</sequence>
<keyword evidence="2" id="KW-1185">Reference proteome</keyword>
<gene>
    <name evidence="1" type="ORF">SAMN05216262_10622</name>
</gene>
<dbReference type="STRING" id="641665.GCA_002104455_03199"/>
<organism evidence="1 2">
    <name type="scientific">Colwellia chukchiensis</name>
    <dbReference type="NCBI Taxonomy" id="641665"/>
    <lineage>
        <taxon>Bacteria</taxon>
        <taxon>Pseudomonadati</taxon>
        <taxon>Pseudomonadota</taxon>
        <taxon>Gammaproteobacteria</taxon>
        <taxon>Alteromonadales</taxon>
        <taxon>Colwelliaceae</taxon>
        <taxon>Colwellia</taxon>
    </lineage>
</organism>
<evidence type="ECO:0000313" key="1">
    <source>
        <dbReference type="EMBL" id="SEL11081.1"/>
    </source>
</evidence>
<dbReference type="InterPro" id="IPR017166">
    <property type="entry name" value="UCP037290"/>
</dbReference>
<dbReference type="AlphaFoldDB" id="A0A1H7MIZ5"/>
<dbReference type="OrthoDB" id="9811176at2"/>
<evidence type="ECO:0000313" key="2">
    <source>
        <dbReference type="Proteomes" id="UP000199297"/>
    </source>
</evidence>
<dbReference type="GO" id="GO:0051301">
    <property type="term" value="P:cell division"/>
    <property type="evidence" value="ECO:0007669"/>
    <property type="project" value="UniProtKB-KW"/>
</dbReference>
<dbReference type="NCBIfam" id="NF033429">
    <property type="entry name" value="ImuA_translesion"/>
    <property type="match status" value="1"/>
</dbReference>
<dbReference type="Gene3D" id="3.40.50.300">
    <property type="entry name" value="P-loop containing nucleotide triphosphate hydrolases"/>
    <property type="match status" value="1"/>
</dbReference>
<dbReference type="RefSeq" id="WP_085284714.1">
    <property type="nucleotide sequence ID" value="NZ_FOBI01000006.1"/>
</dbReference>
<keyword evidence="1" id="KW-0132">Cell division</keyword>
<dbReference type="EMBL" id="FOBI01000006">
    <property type="protein sequence ID" value="SEL11081.1"/>
    <property type="molecule type" value="Genomic_DNA"/>
</dbReference>
<dbReference type="Proteomes" id="UP000199297">
    <property type="component" value="Unassembled WGS sequence"/>
</dbReference>
<protein>
    <submittedName>
        <fullName evidence="1">Cell division inhibitor SulA</fullName>
    </submittedName>
</protein>